<accession>A0A014PRK4</accession>
<organism evidence="3 4">
    <name type="scientific">Metarhizium robertsii</name>
    <dbReference type="NCBI Taxonomy" id="568076"/>
    <lineage>
        <taxon>Eukaryota</taxon>
        <taxon>Fungi</taxon>
        <taxon>Dikarya</taxon>
        <taxon>Ascomycota</taxon>
        <taxon>Pezizomycotina</taxon>
        <taxon>Sordariomycetes</taxon>
        <taxon>Hypocreomycetidae</taxon>
        <taxon>Hypocreales</taxon>
        <taxon>Clavicipitaceae</taxon>
        <taxon>Metarhizium</taxon>
    </lineage>
</organism>
<reference evidence="3 4" key="1">
    <citation type="submission" date="2014-02" db="EMBL/GenBank/DDBJ databases">
        <title>The genome sequence of the entomopathogenic fungus Metarhizium robertsii ARSEF 2575.</title>
        <authorList>
            <person name="Giuliano Garisto Donzelli B."/>
            <person name="Roe B.A."/>
            <person name="Macmil S.L."/>
            <person name="Krasnoff S.B."/>
            <person name="Gibson D.M."/>
        </authorList>
    </citation>
    <scope>NUCLEOTIDE SEQUENCE [LARGE SCALE GENOMIC DNA]</scope>
    <source>
        <strain evidence="3 4">ARSEF 2575</strain>
    </source>
</reference>
<feature type="region of interest" description="Disordered" evidence="1">
    <location>
        <begin position="22"/>
        <end position="85"/>
    </location>
</feature>
<sequence>MKVIGILSVATALLGLASAAPYAMPDDDGVRVNADSPDGTRVTRDGEAGAEPDGTRVTRRDGGDDDGPDGTRVTKRGGEEKANTM</sequence>
<feature type="signal peptide" evidence="2">
    <location>
        <begin position="1"/>
        <end position="19"/>
    </location>
</feature>
<evidence type="ECO:0000256" key="2">
    <source>
        <dbReference type="SAM" id="SignalP"/>
    </source>
</evidence>
<name>A0A014PRK4_9HYPO</name>
<feature type="chain" id="PRO_5001473143" evidence="2">
    <location>
        <begin position="20"/>
        <end position="85"/>
    </location>
</feature>
<comment type="caution">
    <text evidence="3">The sequence shown here is derived from an EMBL/GenBank/DDBJ whole genome shotgun (WGS) entry which is preliminary data.</text>
</comment>
<evidence type="ECO:0000313" key="4">
    <source>
        <dbReference type="Proteomes" id="UP000030151"/>
    </source>
</evidence>
<feature type="compositionally biased region" description="Basic and acidic residues" evidence="1">
    <location>
        <begin position="41"/>
        <end position="62"/>
    </location>
</feature>
<evidence type="ECO:0000256" key="1">
    <source>
        <dbReference type="SAM" id="MobiDB-lite"/>
    </source>
</evidence>
<dbReference type="OrthoDB" id="10440236at2759"/>
<proteinExistence type="predicted"/>
<dbReference type="AlphaFoldDB" id="A0A014PRK4"/>
<dbReference type="EMBL" id="JELW01000013">
    <property type="protein sequence ID" value="EXV00493.1"/>
    <property type="molecule type" value="Genomic_DNA"/>
</dbReference>
<keyword evidence="2" id="KW-0732">Signal</keyword>
<protein>
    <submittedName>
        <fullName evidence="3">Uncharacterized protein</fullName>
    </submittedName>
</protein>
<dbReference type="HOGENOM" id="CLU_2513095_0_0_1"/>
<gene>
    <name evidence="3" type="ORF">X797_006555</name>
</gene>
<dbReference type="Proteomes" id="UP000030151">
    <property type="component" value="Unassembled WGS sequence"/>
</dbReference>
<evidence type="ECO:0000313" key="3">
    <source>
        <dbReference type="EMBL" id="EXV00493.1"/>
    </source>
</evidence>
<feature type="compositionally biased region" description="Basic and acidic residues" evidence="1">
    <location>
        <begin position="76"/>
        <end position="85"/>
    </location>
</feature>